<name>A0AAD5TUA1_9FUNG</name>
<evidence type="ECO:0000256" key="10">
    <source>
        <dbReference type="PIRSR" id="PIRSR601233-3"/>
    </source>
</evidence>
<feature type="binding site" evidence="9">
    <location>
        <begin position="97"/>
        <end position="101"/>
    </location>
    <ligand>
        <name>GMP</name>
        <dbReference type="ChEBI" id="CHEBI:58115"/>
    </ligand>
</feature>
<feature type="binding site" evidence="10">
    <location>
        <position position="200"/>
    </location>
    <ligand>
        <name>Mn(2+)</name>
        <dbReference type="ChEBI" id="CHEBI:29035"/>
        <label>2</label>
    </ligand>
</feature>
<feature type="active site" description="GMP-histidine intermediate" evidence="8">
    <location>
        <position position="257"/>
    </location>
</feature>
<comment type="cofactor">
    <cofactor evidence="10">
        <name>Mn(2+)</name>
        <dbReference type="ChEBI" id="CHEBI:29035"/>
    </cofactor>
    <text evidence="10">Binds 2 manganese ions per subunit.</text>
</comment>
<dbReference type="NCBIfam" id="TIGR03073">
    <property type="entry name" value="release_rtcB"/>
    <property type="match status" value="1"/>
</dbReference>
<feature type="binding site" evidence="10">
    <location>
        <position position="98"/>
    </location>
    <ligand>
        <name>Mn(2+)</name>
        <dbReference type="ChEBI" id="CHEBI:29035"/>
        <label>1</label>
    </ligand>
</feature>
<keyword evidence="3 10" id="KW-0479">Metal-binding</keyword>
<comment type="catalytic activity">
    <reaction evidence="7">
        <text>a 3'-end 3'-phospho-ribonucleotide-RNA + a 5'-end dephospho-ribonucleoside-RNA + GTP = a ribonucleotidyl-ribonucleotide-RNA + GMP + diphosphate</text>
        <dbReference type="Rhea" id="RHEA:68076"/>
        <dbReference type="Rhea" id="RHEA-COMP:10463"/>
        <dbReference type="Rhea" id="RHEA-COMP:13936"/>
        <dbReference type="Rhea" id="RHEA-COMP:17355"/>
        <dbReference type="ChEBI" id="CHEBI:33019"/>
        <dbReference type="ChEBI" id="CHEBI:37565"/>
        <dbReference type="ChEBI" id="CHEBI:58115"/>
        <dbReference type="ChEBI" id="CHEBI:83062"/>
        <dbReference type="ChEBI" id="CHEBI:138284"/>
        <dbReference type="ChEBI" id="CHEBI:173118"/>
        <dbReference type="EC" id="6.5.1.8"/>
    </reaction>
</comment>
<keyword evidence="4 9" id="KW-0547">Nucleotide-binding</keyword>
<dbReference type="Proteomes" id="UP001211065">
    <property type="component" value="Unassembled WGS sequence"/>
</dbReference>
<proteinExistence type="predicted"/>
<dbReference type="AlphaFoldDB" id="A0AAD5TUA1"/>
<dbReference type="EC" id="6.5.1.8" evidence="1"/>
<keyword evidence="2" id="KW-0436">Ligase</keyword>
<dbReference type="GO" id="GO:0046872">
    <property type="term" value="F:metal ion binding"/>
    <property type="evidence" value="ECO:0007669"/>
    <property type="project" value="UniProtKB-KW"/>
</dbReference>
<evidence type="ECO:0000256" key="2">
    <source>
        <dbReference type="ARBA" id="ARBA00022598"/>
    </source>
</evidence>
<dbReference type="PANTHER" id="PTHR11118:SF1">
    <property type="entry name" value="RNA-SPLICING LIGASE RTCB HOMOLOG"/>
    <property type="match status" value="1"/>
</dbReference>
<dbReference type="Pfam" id="PF01139">
    <property type="entry name" value="RtcB"/>
    <property type="match status" value="1"/>
</dbReference>
<feature type="binding site" evidence="9">
    <location>
        <position position="239"/>
    </location>
    <ligand>
        <name>GMP</name>
        <dbReference type="ChEBI" id="CHEBI:58115"/>
    </ligand>
</feature>
<evidence type="ECO:0000256" key="1">
    <source>
        <dbReference type="ARBA" id="ARBA00012726"/>
    </source>
</evidence>
<dbReference type="GO" id="GO:0005525">
    <property type="term" value="F:GTP binding"/>
    <property type="evidence" value="ECO:0007669"/>
    <property type="project" value="UniProtKB-KW"/>
</dbReference>
<organism evidence="11 12">
    <name type="scientific">Clydaea vesicula</name>
    <dbReference type="NCBI Taxonomy" id="447962"/>
    <lineage>
        <taxon>Eukaryota</taxon>
        <taxon>Fungi</taxon>
        <taxon>Fungi incertae sedis</taxon>
        <taxon>Chytridiomycota</taxon>
        <taxon>Chytridiomycota incertae sedis</taxon>
        <taxon>Chytridiomycetes</taxon>
        <taxon>Lobulomycetales</taxon>
        <taxon>Lobulomycetaceae</taxon>
        <taxon>Clydaea</taxon>
    </lineage>
</organism>
<keyword evidence="6 10" id="KW-0464">Manganese</keyword>
<evidence type="ECO:0000256" key="8">
    <source>
        <dbReference type="PIRSR" id="PIRSR601233-1"/>
    </source>
</evidence>
<evidence type="ECO:0000256" key="9">
    <source>
        <dbReference type="PIRSR" id="PIRSR601233-2"/>
    </source>
</evidence>
<evidence type="ECO:0000256" key="6">
    <source>
        <dbReference type="ARBA" id="ARBA00023211"/>
    </source>
</evidence>
<dbReference type="SUPFAM" id="SSF103365">
    <property type="entry name" value="Hypothetical protein PH1602"/>
    <property type="match status" value="1"/>
</dbReference>
<feature type="binding site" evidence="9">
    <location>
        <begin position="200"/>
        <end position="201"/>
    </location>
    <ligand>
        <name>GMP</name>
        <dbReference type="ChEBI" id="CHEBI:58115"/>
    </ligand>
</feature>
<dbReference type="InterPro" id="IPR017510">
    <property type="entry name" value="RtcB2"/>
</dbReference>
<evidence type="ECO:0000256" key="4">
    <source>
        <dbReference type="ARBA" id="ARBA00022741"/>
    </source>
</evidence>
<feature type="binding site" evidence="10">
    <location>
        <position position="129"/>
    </location>
    <ligand>
        <name>Mn(2+)</name>
        <dbReference type="ChEBI" id="CHEBI:29035"/>
        <label>2</label>
    </ligand>
</feature>
<sequence length="346" mass="38725">AVFATRGYIYPPLIGGDIGCGMSLTELKTLKSSKLDQDKISNKLRGIEGKNIAKLLLKKIKKKGPYESELLKNYMEEHPSIVSSNFNDNLGTIGGGNHFCEIVTVEKIVDEGIFLEKSLNEESVFLLTHSGSRGLGQSILDEFSKSVSLKVGSEECNRYLEKHDEAVEWGIKNRELIGRRVLECLNICKEDTSLILDVCHNAVVSKTFKDLNERYLHRKGAAPGDKGLIVIPGSRGAFSYLVLPYGDQEENCFSLAHGAGRKWSRNQVATKLRQKYGKSSKAHSVRNYLALTRTRFGNSVICEDKDLLLEEAPMAYKEIEDVIEDLSEFVKVVAILKPFITYKTRK</sequence>
<keyword evidence="12" id="KW-1185">Reference proteome</keyword>
<accession>A0AAD5TUA1</accession>
<comment type="caution">
    <text evidence="11">The sequence shown here is derived from an EMBL/GenBank/DDBJ whole genome shotgun (WGS) entry which is preliminary data.</text>
</comment>
<dbReference type="Gene3D" id="3.90.1860.10">
    <property type="entry name" value="tRNA-splicing ligase RtcB"/>
    <property type="match status" value="1"/>
</dbReference>
<dbReference type="GO" id="GO:0006396">
    <property type="term" value="P:RNA processing"/>
    <property type="evidence" value="ECO:0007669"/>
    <property type="project" value="InterPro"/>
</dbReference>
<evidence type="ECO:0000256" key="5">
    <source>
        <dbReference type="ARBA" id="ARBA00023134"/>
    </source>
</evidence>
<evidence type="ECO:0000256" key="7">
    <source>
        <dbReference type="ARBA" id="ARBA00047746"/>
    </source>
</evidence>
<reference evidence="11" key="1">
    <citation type="submission" date="2020-05" db="EMBL/GenBank/DDBJ databases">
        <title>Phylogenomic resolution of chytrid fungi.</title>
        <authorList>
            <person name="Stajich J.E."/>
            <person name="Amses K."/>
            <person name="Simmons R."/>
            <person name="Seto K."/>
            <person name="Myers J."/>
            <person name="Bonds A."/>
            <person name="Quandt C.A."/>
            <person name="Barry K."/>
            <person name="Liu P."/>
            <person name="Grigoriev I."/>
            <person name="Longcore J.E."/>
            <person name="James T.Y."/>
        </authorList>
    </citation>
    <scope>NUCLEOTIDE SEQUENCE</scope>
    <source>
        <strain evidence="11">JEL0476</strain>
    </source>
</reference>
<dbReference type="InterPro" id="IPR001233">
    <property type="entry name" value="RtcB"/>
</dbReference>
<protein>
    <recommendedName>
        <fullName evidence="1">3'-phosphate/5'-hydroxy nucleic acid ligase</fullName>
        <ecNumber evidence="1">6.5.1.8</ecNumber>
    </recommendedName>
</protein>
<dbReference type="EMBL" id="JADGJW010001432">
    <property type="protein sequence ID" value="KAJ3203427.1"/>
    <property type="molecule type" value="Genomic_DNA"/>
</dbReference>
<feature type="non-terminal residue" evidence="11">
    <location>
        <position position="346"/>
    </location>
</feature>
<dbReference type="GO" id="GO:0003972">
    <property type="term" value="F:RNA ligase (ATP) activity"/>
    <property type="evidence" value="ECO:0007669"/>
    <property type="project" value="TreeGrafter"/>
</dbReference>
<keyword evidence="5 9" id="KW-0342">GTP-binding</keyword>
<evidence type="ECO:0000256" key="3">
    <source>
        <dbReference type="ARBA" id="ARBA00022723"/>
    </source>
</evidence>
<evidence type="ECO:0000313" key="12">
    <source>
        <dbReference type="Proteomes" id="UP001211065"/>
    </source>
</evidence>
<gene>
    <name evidence="11" type="ORF">HK099_001526</name>
</gene>
<feature type="binding site" evidence="9">
    <location>
        <begin position="257"/>
        <end position="260"/>
    </location>
    <ligand>
        <name>GMP</name>
        <dbReference type="ChEBI" id="CHEBI:58115"/>
    </ligand>
</feature>
<dbReference type="GO" id="GO:0170057">
    <property type="term" value="F:RNA ligase (GTP) activity"/>
    <property type="evidence" value="ECO:0007669"/>
    <property type="project" value="UniProtKB-EC"/>
</dbReference>
<dbReference type="InterPro" id="IPR036025">
    <property type="entry name" value="RtcB-like_sf"/>
</dbReference>
<evidence type="ECO:0000313" key="11">
    <source>
        <dbReference type="EMBL" id="KAJ3203427.1"/>
    </source>
</evidence>
<dbReference type="PANTHER" id="PTHR11118">
    <property type="entry name" value="RNA-SPLICING LIGASE RTCB HOMOLOG"/>
    <property type="match status" value="1"/>
</dbReference>